<name>A0A1Y2ADQ6_9FUNG</name>
<gene>
    <name evidence="1" type="ORF">LY90DRAFT_516576</name>
</gene>
<dbReference type="EMBL" id="MCOG01000282">
    <property type="protein sequence ID" value="ORY20683.1"/>
    <property type="molecule type" value="Genomic_DNA"/>
</dbReference>
<dbReference type="OrthoDB" id="6247875at2759"/>
<keyword evidence="2" id="KW-1185">Reference proteome</keyword>
<evidence type="ECO:0000313" key="1">
    <source>
        <dbReference type="EMBL" id="ORY20683.1"/>
    </source>
</evidence>
<dbReference type="Gene3D" id="1.10.30.10">
    <property type="entry name" value="High mobility group box domain"/>
    <property type="match status" value="1"/>
</dbReference>
<accession>A0A1Y2ADQ6</accession>
<comment type="caution">
    <text evidence="1">The sequence shown here is derived from an EMBL/GenBank/DDBJ whole genome shotgun (WGS) entry which is preliminary data.</text>
</comment>
<dbReference type="AlphaFoldDB" id="A0A1Y2ADQ6"/>
<dbReference type="SUPFAM" id="SSF47095">
    <property type="entry name" value="HMG-box"/>
    <property type="match status" value="1"/>
</dbReference>
<reference evidence="1 2" key="1">
    <citation type="submission" date="2016-08" db="EMBL/GenBank/DDBJ databases">
        <title>A Parts List for Fungal Cellulosomes Revealed by Comparative Genomics.</title>
        <authorList>
            <consortium name="DOE Joint Genome Institute"/>
            <person name="Haitjema C.H."/>
            <person name="Gilmore S.P."/>
            <person name="Henske J.K."/>
            <person name="Solomon K.V."/>
            <person name="De Groot R."/>
            <person name="Kuo A."/>
            <person name="Mondo S.J."/>
            <person name="Salamov A.A."/>
            <person name="Labutti K."/>
            <person name="Zhao Z."/>
            <person name="Chiniquy J."/>
            <person name="Barry K."/>
            <person name="Brewer H.M."/>
            <person name="Purvine S.O."/>
            <person name="Wright A.T."/>
            <person name="Boxma B."/>
            <person name="Van Alen T."/>
            <person name="Hackstein J.H."/>
            <person name="Baker S.E."/>
            <person name="Grigoriev I.V."/>
            <person name="O'Malley M.A."/>
        </authorList>
    </citation>
    <scope>NUCLEOTIDE SEQUENCE [LARGE SCALE GENOMIC DNA]</scope>
    <source>
        <strain evidence="1 2">G1</strain>
    </source>
</reference>
<dbReference type="InterPro" id="IPR036910">
    <property type="entry name" value="HMG_box_dom_sf"/>
</dbReference>
<evidence type="ECO:0008006" key="3">
    <source>
        <dbReference type="Google" id="ProtNLM"/>
    </source>
</evidence>
<sequence length="113" mass="13859">MIYRKRNLHLILEKHKEIKTQNEVNILIGKIWKDEKETIKNEYKFKAEIHKLIHSYLFPNYKFKNNKGKNKYKYNKYSLIKGLKPKESQSKILERKIILHKNLIHKIKNTRKN</sequence>
<evidence type="ECO:0000313" key="2">
    <source>
        <dbReference type="Proteomes" id="UP000193920"/>
    </source>
</evidence>
<proteinExistence type="predicted"/>
<organism evidence="1 2">
    <name type="scientific">Neocallimastix californiae</name>
    <dbReference type="NCBI Taxonomy" id="1754190"/>
    <lineage>
        <taxon>Eukaryota</taxon>
        <taxon>Fungi</taxon>
        <taxon>Fungi incertae sedis</taxon>
        <taxon>Chytridiomycota</taxon>
        <taxon>Chytridiomycota incertae sedis</taxon>
        <taxon>Neocallimastigomycetes</taxon>
        <taxon>Neocallimastigales</taxon>
        <taxon>Neocallimastigaceae</taxon>
        <taxon>Neocallimastix</taxon>
    </lineage>
</organism>
<dbReference type="Proteomes" id="UP000193920">
    <property type="component" value="Unassembled WGS sequence"/>
</dbReference>
<protein>
    <recommendedName>
        <fullName evidence="3">HMG box domain-containing protein</fullName>
    </recommendedName>
</protein>